<keyword evidence="7 11" id="KW-0573">Peptidoglycan synthesis</keyword>
<dbReference type="GO" id="GO:0009252">
    <property type="term" value="P:peptidoglycan biosynthetic process"/>
    <property type="evidence" value="ECO:0007669"/>
    <property type="project" value="UniProtKB-UniRule"/>
</dbReference>
<protein>
    <recommendedName>
        <fullName evidence="11">Biosynthetic peptidoglycan transglycosylase</fullName>
        <ecNumber evidence="11">2.4.99.28</ecNumber>
    </recommendedName>
    <alternativeName>
        <fullName evidence="11">Glycan polymerase</fullName>
    </alternativeName>
    <alternativeName>
        <fullName evidence="11">Peptidoglycan glycosyltransferase MtgA</fullName>
        <shortName evidence="11">PGT</shortName>
    </alternativeName>
</protein>
<evidence type="ECO:0000256" key="9">
    <source>
        <dbReference type="ARBA" id="ARBA00023136"/>
    </source>
</evidence>
<evidence type="ECO:0000256" key="3">
    <source>
        <dbReference type="ARBA" id="ARBA00022676"/>
    </source>
</evidence>
<evidence type="ECO:0000256" key="11">
    <source>
        <dbReference type="HAMAP-Rule" id="MF_00766"/>
    </source>
</evidence>
<evidence type="ECO:0000256" key="1">
    <source>
        <dbReference type="ARBA" id="ARBA00022475"/>
    </source>
</evidence>
<comment type="similarity">
    <text evidence="11">Belongs to the glycosyltransferase 51 family.</text>
</comment>
<dbReference type="InterPro" id="IPR023346">
    <property type="entry name" value="Lysozyme-like_dom_sf"/>
</dbReference>
<keyword evidence="9 11" id="KW-0472">Membrane</keyword>
<accession>A0A2T2YBY4</accession>
<dbReference type="GO" id="GO:0008955">
    <property type="term" value="F:peptidoglycan glycosyltransferase activity"/>
    <property type="evidence" value="ECO:0007669"/>
    <property type="project" value="UniProtKB-UniRule"/>
</dbReference>
<evidence type="ECO:0000256" key="5">
    <source>
        <dbReference type="ARBA" id="ARBA00022692"/>
    </source>
</evidence>
<evidence type="ECO:0000256" key="4">
    <source>
        <dbReference type="ARBA" id="ARBA00022679"/>
    </source>
</evidence>
<keyword evidence="2" id="KW-0997">Cell inner membrane</keyword>
<organism evidence="13 14">
    <name type="scientific">Adhaeribacter arboris</name>
    <dbReference type="NCBI Taxonomy" id="2072846"/>
    <lineage>
        <taxon>Bacteria</taxon>
        <taxon>Pseudomonadati</taxon>
        <taxon>Bacteroidota</taxon>
        <taxon>Cytophagia</taxon>
        <taxon>Cytophagales</taxon>
        <taxon>Hymenobacteraceae</taxon>
        <taxon>Adhaeribacter</taxon>
    </lineage>
</organism>
<comment type="function">
    <text evidence="11">Peptidoglycan polymerase that catalyzes glycan chain elongation from lipid-linked precursors.</text>
</comment>
<proteinExistence type="inferred from homology"/>
<evidence type="ECO:0000313" key="14">
    <source>
        <dbReference type="Proteomes" id="UP000240357"/>
    </source>
</evidence>
<dbReference type="InterPro" id="IPR036950">
    <property type="entry name" value="PBP_transglycosylase"/>
</dbReference>
<dbReference type="Gene3D" id="1.10.3810.10">
    <property type="entry name" value="Biosynthetic peptidoglycan transglycosylase-like"/>
    <property type="match status" value="1"/>
</dbReference>
<keyword evidence="4 11" id="KW-0808">Transferase</keyword>
<keyword evidence="10 11" id="KW-0961">Cell wall biogenesis/degradation</keyword>
<feature type="domain" description="Glycosyl transferase family 51" evidence="12">
    <location>
        <begin position="59"/>
        <end position="222"/>
    </location>
</feature>
<evidence type="ECO:0000313" key="13">
    <source>
        <dbReference type="EMBL" id="PSR53031.1"/>
    </source>
</evidence>
<dbReference type="GO" id="GO:0008360">
    <property type="term" value="P:regulation of cell shape"/>
    <property type="evidence" value="ECO:0007669"/>
    <property type="project" value="UniProtKB-KW"/>
</dbReference>
<evidence type="ECO:0000256" key="10">
    <source>
        <dbReference type="ARBA" id="ARBA00023316"/>
    </source>
</evidence>
<dbReference type="PANTHER" id="PTHR30400">
    <property type="entry name" value="MONOFUNCTIONAL BIOSYNTHETIC PEPTIDOGLYCAN TRANSGLYCOSYLASE"/>
    <property type="match status" value="1"/>
</dbReference>
<dbReference type="EMBL" id="PYFT01000001">
    <property type="protein sequence ID" value="PSR53031.1"/>
    <property type="molecule type" value="Genomic_DNA"/>
</dbReference>
<dbReference type="AlphaFoldDB" id="A0A2T2YBY4"/>
<keyword evidence="6 11" id="KW-0133">Cell shape</keyword>
<comment type="subcellular location">
    <subcellularLocation>
        <location evidence="11">Cell membrane</location>
        <topology evidence="11">Single-pass membrane protein</topology>
    </subcellularLocation>
</comment>
<dbReference type="EC" id="2.4.99.28" evidence="11"/>
<comment type="caution">
    <text evidence="13">The sequence shown here is derived from an EMBL/GenBank/DDBJ whole genome shotgun (WGS) entry which is preliminary data.</text>
</comment>
<dbReference type="SUPFAM" id="SSF53955">
    <property type="entry name" value="Lysozyme-like"/>
    <property type="match status" value="1"/>
</dbReference>
<keyword evidence="8 11" id="KW-1133">Transmembrane helix</keyword>
<comment type="pathway">
    <text evidence="11">Cell wall biogenesis; peptidoglycan biosynthesis.</text>
</comment>
<dbReference type="NCBIfam" id="TIGR02070">
    <property type="entry name" value="mono_pep_trsgly"/>
    <property type="match status" value="1"/>
</dbReference>
<dbReference type="OrthoDB" id="9766909at2"/>
<dbReference type="GO" id="GO:0009274">
    <property type="term" value="C:peptidoglycan-based cell wall"/>
    <property type="evidence" value="ECO:0007669"/>
    <property type="project" value="InterPro"/>
</dbReference>
<comment type="catalytic activity">
    <reaction evidence="11">
        <text>[GlcNAc-(1-&gt;4)-Mur2Ac(oyl-L-Ala-gamma-D-Glu-L-Lys-D-Ala-D-Ala)](n)-di-trans,octa-cis-undecaprenyl diphosphate + beta-D-GlcNAc-(1-&gt;4)-Mur2Ac(oyl-L-Ala-gamma-D-Glu-L-Lys-D-Ala-D-Ala)-di-trans,octa-cis-undecaprenyl diphosphate = [GlcNAc-(1-&gt;4)-Mur2Ac(oyl-L-Ala-gamma-D-Glu-L-Lys-D-Ala-D-Ala)](n+1)-di-trans,octa-cis-undecaprenyl diphosphate + di-trans,octa-cis-undecaprenyl diphosphate + H(+)</text>
        <dbReference type="Rhea" id="RHEA:23708"/>
        <dbReference type="Rhea" id="RHEA-COMP:9602"/>
        <dbReference type="Rhea" id="RHEA-COMP:9603"/>
        <dbReference type="ChEBI" id="CHEBI:15378"/>
        <dbReference type="ChEBI" id="CHEBI:58405"/>
        <dbReference type="ChEBI" id="CHEBI:60033"/>
        <dbReference type="ChEBI" id="CHEBI:78435"/>
        <dbReference type="EC" id="2.4.99.28"/>
    </reaction>
</comment>
<dbReference type="PANTHER" id="PTHR30400:SF0">
    <property type="entry name" value="BIOSYNTHETIC PEPTIDOGLYCAN TRANSGLYCOSYLASE"/>
    <property type="match status" value="1"/>
</dbReference>
<keyword evidence="3 11" id="KW-0328">Glycosyltransferase</keyword>
<evidence type="ECO:0000256" key="2">
    <source>
        <dbReference type="ARBA" id="ARBA00022519"/>
    </source>
</evidence>
<dbReference type="GO" id="GO:0005886">
    <property type="term" value="C:plasma membrane"/>
    <property type="evidence" value="ECO:0007669"/>
    <property type="project" value="UniProtKB-SubCell"/>
</dbReference>
<gene>
    <name evidence="11" type="primary">mtgA</name>
    <name evidence="13" type="ORF">AHMF7605_05560</name>
</gene>
<dbReference type="InterPro" id="IPR011812">
    <property type="entry name" value="Pep_trsgly"/>
</dbReference>
<evidence type="ECO:0000256" key="6">
    <source>
        <dbReference type="ARBA" id="ARBA00022960"/>
    </source>
</evidence>
<dbReference type="GO" id="GO:0071555">
    <property type="term" value="P:cell wall organization"/>
    <property type="evidence" value="ECO:0007669"/>
    <property type="project" value="UniProtKB-KW"/>
</dbReference>
<keyword evidence="1 11" id="KW-1003">Cell membrane</keyword>
<sequence length="239" mass="27313">MAINLKLIRDLTLKLVLILFVLSILWVLVYKWFMPPATLHMIERRAKAGQKNKVNPNIRYDFVALEEVSPNVPLAIMAAEDQLFMLHDGFDYKAIKGAFKKNLKSKRIAGGSTISQQVAKNVFLWHGRSYIRKLVEAYFTMLIEVFWSKHRIMEVYVNIAEMGDQVFGIEAAARKYYHTSAKNLTASQAALIASVLPNPIRYSVKKPSSYTLKKRRFVTRNMRLMGGTASVKLLMQDAI</sequence>
<keyword evidence="14" id="KW-1185">Reference proteome</keyword>
<dbReference type="Proteomes" id="UP000240357">
    <property type="component" value="Unassembled WGS sequence"/>
</dbReference>
<name>A0A2T2YBY4_9BACT</name>
<evidence type="ECO:0000259" key="12">
    <source>
        <dbReference type="Pfam" id="PF00912"/>
    </source>
</evidence>
<dbReference type="HAMAP" id="MF_00766">
    <property type="entry name" value="PGT_MtgA"/>
    <property type="match status" value="1"/>
</dbReference>
<feature type="transmembrane region" description="Helical" evidence="11">
    <location>
        <begin position="12"/>
        <end position="33"/>
    </location>
</feature>
<evidence type="ECO:0000256" key="8">
    <source>
        <dbReference type="ARBA" id="ARBA00022989"/>
    </source>
</evidence>
<evidence type="ECO:0000256" key="7">
    <source>
        <dbReference type="ARBA" id="ARBA00022984"/>
    </source>
</evidence>
<dbReference type="GO" id="GO:0016763">
    <property type="term" value="F:pentosyltransferase activity"/>
    <property type="evidence" value="ECO:0007669"/>
    <property type="project" value="InterPro"/>
</dbReference>
<dbReference type="InterPro" id="IPR001264">
    <property type="entry name" value="Glyco_trans_51"/>
</dbReference>
<reference evidence="13 14" key="1">
    <citation type="submission" date="2018-03" db="EMBL/GenBank/DDBJ databases">
        <title>Adhaeribacter sp. HMF7605 Genome sequencing and assembly.</title>
        <authorList>
            <person name="Kang H."/>
            <person name="Kang J."/>
            <person name="Cha I."/>
            <person name="Kim H."/>
            <person name="Joh K."/>
        </authorList>
    </citation>
    <scope>NUCLEOTIDE SEQUENCE [LARGE SCALE GENOMIC DNA]</scope>
    <source>
        <strain evidence="13 14">HMF7605</strain>
    </source>
</reference>
<dbReference type="RefSeq" id="WP_106927251.1">
    <property type="nucleotide sequence ID" value="NZ_PYFT01000001.1"/>
</dbReference>
<keyword evidence="5 11" id="KW-0812">Transmembrane</keyword>
<dbReference type="Pfam" id="PF00912">
    <property type="entry name" value="Transgly"/>
    <property type="match status" value="1"/>
</dbReference>
<dbReference type="UniPathway" id="UPA00219"/>